<organism evidence="2 3">
    <name type="scientific">Vibrio sinaloensis DSM 21326</name>
    <dbReference type="NCBI Taxonomy" id="945550"/>
    <lineage>
        <taxon>Bacteria</taxon>
        <taxon>Pseudomonadati</taxon>
        <taxon>Pseudomonadota</taxon>
        <taxon>Gammaproteobacteria</taxon>
        <taxon>Vibrionales</taxon>
        <taxon>Vibrionaceae</taxon>
        <taxon>Vibrio</taxon>
        <taxon>Vibrio oreintalis group</taxon>
    </lineage>
</organism>
<gene>
    <name evidence="2" type="ORF">VISI1226_05858</name>
</gene>
<dbReference type="GeneID" id="95567404"/>
<keyword evidence="1" id="KW-0472">Membrane</keyword>
<evidence type="ECO:0000313" key="3">
    <source>
        <dbReference type="Proteomes" id="UP000006228"/>
    </source>
</evidence>
<keyword evidence="1" id="KW-0812">Transmembrane</keyword>
<reference evidence="2 3" key="1">
    <citation type="journal article" date="2012" name="Int. J. Syst. Evol. Microbiol.">
        <title>Vibrio caribbeanicus sp. nov., isolated from the marine sponge Scleritoderma cyanea.</title>
        <authorList>
            <person name="Hoffmann M."/>
            <person name="Monday S.R."/>
            <person name="Allard M.W."/>
            <person name="Strain E.A."/>
            <person name="Whittaker P."/>
            <person name="Naum M."/>
            <person name="McCarthy P.J."/>
            <person name="Lopez J.V."/>
            <person name="Fischer M."/>
            <person name="Brown E.W."/>
        </authorList>
    </citation>
    <scope>NUCLEOTIDE SEQUENCE [LARGE SCALE GENOMIC DNA]</scope>
    <source>
        <strain evidence="3">DSMZ 21326</strain>
    </source>
</reference>
<dbReference type="RefSeq" id="WP_008072640.1">
    <property type="nucleotide sequence ID" value="NZ_AEVT01000003.1"/>
</dbReference>
<accession>E8M156</accession>
<sequence>MSDIWVTIITGGFSGAAVVAFLSKALVNNAFKKSLAHHQHELDLRKQSLQTELSINAEHLKLKFSQYEESKKTALEKIYAAVAKTSIPRAKLKHNYNFEAADNFQAAYFDAFKETFDAFDLSFKKISSAYECLEDNAIYVDDKTELLVSECLSKILASYLKSHATLKSHHVVAQSLFKSGQLTIDSAPIDFSNFSEQVQANWQGLAAEPKRVLKNTIRDLLTPNNCV</sequence>
<evidence type="ECO:0000256" key="1">
    <source>
        <dbReference type="SAM" id="Phobius"/>
    </source>
</evidence>
<feature type="transmembrane region" description="Helical" evidence="1">
    <location>
        <begin position="6"/>
        <end position="27"/>
    </location>
</feature>
<comment type="caution">
    <text evidence="2">The sequence shown here is derived from an EMBL/GenBank/DDBJ whole genome shotgun (WGS) entry which is preliminary data.</text>
</comment>
<name>E8M156_PHOS4</name>
<dbReference type="AlphaFoldDB" id="E8M156"/>
<evidence type="ECO:0000313" key="2">
    <source>
        <dbReference type="EMBL" id="EGA72295.1"/>
    </source>
</evidence>
<keyword evidence="1" id="KW-1133">Transmembrane helix</keyword>
<dbReference type="EMBL" id="AEVT01000003">
    <property type="protein sequence ID" value="EGA72295.1"/>
    <property type="molecule type" value="Genomic_DNA"/>
</dbReference>
<protein>
    <submittedName>
        <fullName evidence="2">Uncharacterized protein</fullName>
    </submittedName>
</protein>
<proteinExistence type="predicted"/>
<dbReference type="Proteomes" id="UP000006228">
    <property type="component" value="Unassembled WGS sequence"/>
</dbReference>